<dbReference type="GO" id="GO:0003700">
    <property type="term" value="F:DNA-binding transcription factor activity"/>
    <property type="evidence" value="ECO:0007669"/>
    <property type="project" value="InterPro"/>
</dbReference>
<evidence type="ECO:0000256" key="4">
    <source>
        <dbReference type="ARBA" id="ARBA00023163"/>
    </source>
</evidence>
<dbReference type="Gene3D" id="3.40.190.290">
    <property type="match status" value="1"/>
</dbReference>
<evidence type="ECO:0000256" key="2">
    <source>
        <dbReference type="ARBA" id="ARBA00023015"/>
    </source>
</evidence>
<dbReference type="Proteomes" id="UP001176478">
    <property type="component" value="Unassembled WGS sequence"/>
</dbReference>
<protein>
    <submittedName>
        <fullName evidence="6">LysR family transcriptional regulator</fullName>
    </submittedName>
</protein>
<dbReference type="EMBL" id="JARRYG010000011">
    <property type="protein sequence ID" value="MDG4696970.1"/>
    <property type="molecule type" value="Genomic_DNA"/>
</dbReference>
<dbReference type="Pfam" id="PF00126">
    <property type="entry name" value="HTH_1"/>
    <property type="match status" value="1"/>
</dbReference>
<reference evidence="7" key="3">
    <citation type="journal article" date="2024" name="Int. J. Antimicrob. Agents">
        <title>Identification of a novel Providencia species showing multi-drug-resistant in three patients with hospital-acquired infection.</title>
        <authorList>
            <person name="Yang W."/>
            <person name="Chen J."/>
            <person name="Yang F."/>
            <person name="Ji P."/>
            <person name="Shen S."/>
            <person name="Yin D."/>
            <person name="Hu F."/>
        </authorList>
    </citation>
    <scope>NUCLEOTIDE SEQUENCE</scope>
    <source>
        <strain evidence="7">CRE-138-0111</strain>
    </source>
</reference>
<dbReference type="EMBL" id="JAUQTG010000006">
    <property type="protein sequence ID" value="MDO7857029.1"/>
    <property type="molecule type" value="Genomic_DNA"/>
</dbReference>
<dbReference type="FunFam" id="3.40.190.290:FF:000001">
    <property type="entry name" value="Transcriptional regulator, LysR family"/>
    <property type="match status" value="1"/>
</dbReference>
<reference evidence="7" key="2">
    <citation type="submission" date="2023-07" db="EMBL/GenBank/DDBJ databases">
        <authorList>
            <person name="Yang W."/>
            <person name="Chen J."/>
            <person name="Ji P."/>
            <person name="Hu F."/>
        </authorList>
    </citation>
    <scope>NUCLEOTIDE SEQUENCE</scope>
    <source>
        <strain evidence="7">CRE-138-0111</strain>
    </source>
</reference>
<dbReference type="Pfam" id="PF03466">
    <property type="entry name" value="LysR_substrate"/>
    <property type="match status" value="1"/>
</dbReference>
<keyword evidence="4" id="KW-0804">Transcription</keyword>
<dbReference type="PROSITE" id="PS50931">
    <property type="entry name" value="HTH_LYSR"/>
    <property type="match status" value="1"/>
</dbReference>
<proteinExistence type="inferred from homology"/>
<gene>
    <name evidence="6" type="ORF">P7V44_12070</name>
    <name evidence="7" type="ORF">Q5E86_11895</name>
</gene>
<evidence type="ECO:0000313" key="9">
    <source>
        <dbReference type="Proteomes" id="UP001176478"/>
    </source>
</evidence>
<organism evidence="6 8">
    <name type="scientific">Providencia huashanensis</name>
    <dbReference type="NCBI Taxonomy" id="3037798"/>
    <lineage>
        <taxon>Bacteria</taxon>
        <taxon>Pseudomonadati</taxon>
        <taxon>Pseudomonadota</taxon>
        <taxon>Gammaproteobacteria</taxon>
        <taxon>Enterobacterales</taxon>
        <taxon>Morganellaceae</taxon>
        <taxon>Providencia</taxon>
    </lineage>
</organism>
<evidence type="ECO:0000256" key="1">
    <source>
        <dbReference type="ARBA" id="ARBA00009437"/>
    </source>
</evidence>
<evidence type="ECO:0000313" key="7">
    <source>
        <dbReference type="EMBL" id="MDO7857029.1"/>
    </source>
</evidence>
<dbReference type="InterPro" id="IPR058163">
    <property type="entry name" value="LysR-type_TF_proteobact-type"/>
</dbReference>
<name>A0AA42FMZ8_9GAMM</name>
<comment type="caution">
    <text evidence="6">The sequence shown here is derived from an EMBL/GenBank/DDBJ whole genome shotgun (WGS) entry which is preliminary data.</text>
</comment>
<dbReference type="AlphaFoldDB" id="A0AA42FMZ8"/>
<dbReference type="RefSeq" id="WP_042848715.1">
    <property type="nucleotide sequence ID" value="NZ_JARRYG010000011.1"/>
</dbReference>
<dbReference type="Gene3D" id="1.10.10.10">
    <property type="entry name" value="Winged helix-like DNA-binding domain superfamily/Winged helix DNA-binding domain"/>
    <property type="match status" value="1"/>
</dbReference>
<keyword evidence="3" id="KW-0238">DNA-binding</keyword>
<dbReference type="InterPro" id="IPR036388">
    <property type="entry name" value="WH-like_DNA-bd_sf"/>
</dbReference>
<feature type="domain" description="HTH lysR-type" evidence="5">
    <location>
        <begin position="1"/>
        <end position="59"/>
    </location>
</feature>
<dbReference type="InterPro" id="IPR036390">
    <property type="entry name" value="WH_DNA-bd_sf"/>
</dbReference>
<sequence length="306" mass="34240">MDRLKAAQVFITIVEQGSLVGAAEKLDMSRAMVTRYLSEMEQWAGVRLLNRTTRRLSLTSAGEGVYQQSLQLNAISQLVPVQQHHDAKELSGLVRISCSQSIAQSALSVAMAEFLQQYPNMTIDMQISNKSINLIEERIDLAIRITNQLEPNLIAKPLSTCHSVICASPKFLTGKKMPTKPEDLVLLECLTYSFFGRSIWRFEKQGEQHTVLVGGRLSANESVFLAQGALNGAGVTMQPYYSVAEYLASGELIQLLPDYQPMPLGIYGVYTSRQKMPTPLRAVIDFLTDWFKTSPYWLALMQQGRR</sequence>
<evidence type="ECO:0000313" key="6">
    <source>
        <dbReference type="EMBL" id="MDG4696970.1"/>
    </source>
</evidence>
<dbReference type="SUPFAM" id="SSF46785">
    <property type="entry name" value="Winged helix' DNA-binding domain"/>
    <property type="match status" value="1"/>
</dbReference>
<comment type="similarity">
    <text evidence="1">Belongs to the LysR transcriptional regulatory family.</text>
</comment>
<dbReference type="CDD" id="cd08422">
    <property type="entry name" value="PBP2_CrgA_like"/>
    <property type="match status" value="1"/>
</dbReference>
<dbReference type="SUPFAM" id="SSF53850">
    <property type="entry name" value="Periplasmic binding protein-like II"/>
    <property type="match status" value="1"/>
</dbReference>
<accession>A0AA42FMZ8</accession>
<evidence type="ECO:0000313" key="8">
    <source>
        <dbReference type="Proteomes" id="UP001156701"/>
    </source>
</evidence>
<dbReference type="GO" id="GO:0006351">
    <property type="term" value="P:DNA-templated transcription"/>
    <property type="evidence" value="ECO:0007669"/>
    <property type="project" value="TreeGrafter"/>
</dbReference>
<dbReference type="PANTHER" id="PTHR30537">
    <property type="entry name" value="HTH-TYPE TRANSCRIPTIONAL REGULATOR"/>
    <property type="match status" value="1"/>
</dbReference>
<dbReference type="InterPro" id="IPR005119">
    <property type="entry name" value="LysR_subst-bd"/>
</dbReference>
<dbReference type="GO" id="GO:0043565">
    <property type="term" value="F:sequence-specific DNA binding"/>
    <property type="evidence" value="ECO:0007669"/>
    <property type="project" value="TreeGrafter"/>
</dbReference>
<reference evidence="6" key="1">
    <citation type="submission" date="2023-03" db="EMBL/GenBank/DDBJ databases">
        <title>a new species belonging to Providencia genus.</title>
        <authorList>
            <person name="Yang W."/>
            <person name="Hu F."/>
            <person name="Shen S."/>
            <person name="Ding L."/>
            <person name="Yin D."/>
        </authorList>
    </citation>
    <scope>NUCLEOTIDE SEQUENCE</scope>
    <source>
        <strain evidence="6">CRE-3FA-0001</strain>
    </source>
</reference>
<keyword evidence="2" id="KW-0805">Transcription regulation</keyword>
<evidence type="ECO:0000259" key="5">
    <source>
        <dbReference type="PROSITE" id="PS50931"/>
    </source>
</evidence>
<dbReference type="PANTHER" id="PTHR30537:SF35">
    <property type="entry name" value="TRANSCRIPTIONAL REGULATORY PROTEIN"/>
    <property type="match status" value="1"/>
</dbReference>
<dbReference type="InterPro" id="IPR000847">
    <property type="entry name" value="LysR_HTH_N"/>
</dbReference>
<dbReference type="Proteomes" id="UP001156701">
    <property type="component" value="Unassembled WGS sequence"/>
</dbReference>
<keyword evidence="9" id="KW-1185">Reference proteome</keyword>
<evidence type="ECO:0000256" key="3">
    <source>
        <dbReference type="ARBA" id="ARBA00023125"/>
    </source>
</evidence>